<sequence length="159" mass="17503">YNLALGFAALEYCKRATDSTHQRNFRLGITFIVLAHLVSFLLFLLSCQPIKRAWLPQTDGRCLATSPLSYGTFIVMLVTNVVAILLPIPLLSKLQLTKAERARPIALTLLGLLTPICSVARVCQIETMINDGDSTMLVFWGIVENCVGASTDLTSTICW</sequence>
<evidence type="ECO:0000256" key="2">
    <source>
        <dbReference type="ARBA" id="ARBA00022692"/>
    </source>
</evidence>
<evidence type="ECO:0000256" key="5">
    <source>
        <dbReference type="ARBA" id="ARBA00038359"/>
    </source>
</evidence>
<organism evidence="8 9">
    <name type="scientific">Aureobasidium melanogenum (strain CBS 110374)</name>
    <name type="common">Aureobasidium pullulans var. melanogenum</name>
    <dbReference type="NCBI Taxonomy" id="1043003"/>
    <lineage>
        <taxon>Eukaryota</taxon>
        <taxon>Fungi</taxon>
        <taxon>Dikarya</taxon>
        <taxon>Ascomycota</taxon>
        <taxon>Pezizomycotina</taxon>
        <taxon>Dothideomycetes</taxon>
        <taxon>Dothideomycetidae</taxon>
        <taxon>Dothideales</taxon>
        <taxon>Saccotheciaceae</taxon>
        <taxon>Aureobasidium</taxon>
    </lineage>
</organism>
<keyword evidence="3 6" id="KW-1133">Transmembrane helix</keyword>
<keyword evidence="4 6" id="KW-0472">Membrane</keyword>
<dbReference type="PANTHER" id="PTHR33048">
    <property type="entry name" value="PTH11-LIKE INTEGRAL MEMBRANE PROTEIN (AFU_ORTHOLOGUE AFUA_5G11245)"/>
    <property type="match status" value="1"/>
</dbReference>
<protein>
    <recommendedName>
        <fullName evidence="7">Rhodopsin domain-containing protein</fullName>
    </recommendedName>
</protein>
<reference evidence="8 9" key="1">
    <citation type="journal article" date="2014" name="BMC Genomics">
        <title>Genome sequencing of four Aureobasidium pullulans varieties: biotechnological potential, stress tolerance, and description of new species.</title>
        <authorList>
            <person name="Gostin Ar C."/>
            <person name="Ohm R.A."/>
            <person name="Kogej T."/>
            <person name="Sonjak S."/>
            <person name="Turk M."/>
            <person name="Zajc J."/>
            <person name="Zalar P."/>
            <person name="Grube M."/>
            <person name="Sun H."/>
            <person name="Han J."/>
            <person name="Sharma A."/>
            <person name="Chiniquy J."/>
            <person name="Ngan C.Y."/>
            <person name="Lipzen A."/>
            <person name="Barry K."/>
            <person name="Grigoriev I.V."/>
            <person name="Gunde-Cimerman N."/>
        </authorList>
    </citation>
    <scope>NUCLEOTIDE SEQUENCE [LARGE SCALE GENOMIC DNA]</scope>
    <source>
        <strain evidence="8 9">CBS 110374</strain>
    </source>
</reference>
<dbReference type="Pfam" id="PF20684">
    <property type="entry name" value="Fung_rhodopsin"/>
    <property type="match status" value="1"/>
</dbReference>
<dbReference type="InterPro" id="IPR052337">
    <property type="entry name" value="SAT4-like"/>
</dbReference>
<dbReference type="EMBL" id="KL584878">
    <property type="protein sequence ID" value="KEQ57661.1"/>
    <property type="molecule type" value="Genomic_DNA"/>
</dbReference>
<feature type="transmembrane region" description="Helical" evidence="6">
    <location>
        <begin position="25"/>
        <end position="47"/>
    </location>
</feature>
<evidence type="ECO:0000256" key="1">
    <source>
        <dbReference type="ARBA" id="ARBA00004141"/>
    </source>
</evidence>
<proteinExistence type="inferred from homology"/>
<dbReference type="GeneID" id="63917249"/>
<evidence type="ECO:0000313" key="9">
    <source>
        <dbReference type="Proteomes" id="UP000030672"/>
    </source>
</evidence>
<name>A0A074W522_AURM1</name>
<comment type="subcellular location">
    <subcellularLocation>
        <location evidence="1">Membrane</location>
        <topology evidence="1">Multi-pass membrane protein</topology>
    </subcellularLocation>
</comment>
<evidence type="ECO:0000256" key="4">
    <source>
        <dbReference type="ARBA" id="ARBA00023136"/>
    </source>
</evidence>
<dbReference type="AlphaFoldDB" id="A0A074W522"/>
<evidence type="ECO:0000259" key="7">
    <source>
        <dbReference type="Pfam" id="PF20684"/>
    </source>
</evidence>
<feature type="transmembrane region" description="Helical" evidence="6">
    <location>
        <begin position="68"/>
        <end position="90"/>
    </location>
</feature>
<evidence type="ECO:0000313" key="8">
    <source>
        <dbReference type="EMBL" id="KEQ57661.1"/>
    </source>
</evidence>
<feature type="domain" description="Rhodopsin" evidence="7">
    <location>
        <begin position="21"/>
        <end position="148"/>
    </location>
</feature>
<keyword evidence="9" id="KW-1185">Reference proteome</keyword>
<evidence type="ECO:0000256" key="6">
    <source>
        <dbReference type="SAM" id="Phobius"/>
    </source>
</evidence>
<gene>
    <name evidence="8" type="ORF">M437DRAFT_61132</name>
</gene>
<feature type="transmembrane region" description="Helical" evidence="6">
    <location>
        <begin position="102"/>
        <end position="123"/>
    </location>
</feature>
<dbReference type="InterPro" id="IPR049326">
    <property type="entry name" value="Rhodopsin_dom_fungi"/>
</dbReference>
<dbReference type="RefSeq" id="XP_040874685.1">
    <property type="nucleotide sequence ID" value="XM_041023876.1"/>
</dbReference>
<accession>A0A074W522</accession>
<dbReference type="HOGENOM" id="CLU_028200_25_2_1"/>
<dbReference type="PANTHER" id="PTHR33048:SF146">
    <property type="entry name" value="INTEGRAL MEMBRANE PROTEIN"/>
    <property type="match status" value="1"/>
</dbReference>
<dbReference type="Proteomes" id="UP000030672">
    <property type="component" value="Unassembled WGS sequence"/>
</dbReference>
<evidence type="ECO:0000256" key="3">
    <source>
        <dbReference type="ARBA" id="ARBA00022989"/>
    </source>
</evidence>
<feature type="non-terminal residue" evidence="8">
    <location>
        <position position="1"/>
    </location>
</feature>
<keyword evidence="2 6" id="KW-0812">Transmembrane</keyword>
<dbReference type="GO" id="GO:0016020">
    <property type="term" value="C:membrane"/>
    <property type="evidence" value="ECO:0007669"/>
    <property type="project" value="UniProtKB-SubCell"/>
</dbReference>
<comment type="similarity">
    <text evidence="5">Belongs to the SAT4 family.</text>
</comment>